<dbReference type="OrthoDB" id="9794577at2"/>
<feature type="domain" description="Tyrosine-protein kinase G-rich" evidence="19">
    <location>
        <begin position="437"/>
        <end position="515"/>
    </location>
</feature>
<sequence length="791" mass="89805">MHTDNQNITLREQLEQYLKYWPWFVLCVMLTFGISFLYLRYAMPVYQTVATILIKDEKNSALSELAAFQDLGLTGSMNQSGFENEMLILKSKSLTERVVRELNLDVRYFVEGNIRNMELFGDVPFKVTVLTDSDSRQFPSSPFFISVISDQKFKLWDEEEGGEVEYNFGETVTLPVGNIVVTPNLDYASSSLNDSRPFTTPIKVEISSISAIRTFYRQSIQIEQLNQFSSVIQLTLNASNSKKAEAILNELIRQFNQDAMEDRNMVSRNTAEFINNRLAIITKELDSVETGKVEFKQDNKLTDIVAEGQIFLQNESEFNKRQLDVEMQLELVRTMIDYVKNGNESELLPTNLGIEKEGLASAVNSHNRLVLERDRLLVSSTPKNPIIVNLNEQISAVKSTVLGSLNNAKISLEIARNDLNAQEANVSSKISSIPTKEKIFRSITRQQNIKESLYLYLLQKREENAISLAVTTPKAKIVDYAYTSDMPVSPKRIIVFLVALIAGLAIPFAFIYARNLLDNKIRNRAYIERHVKDVSLIGEIPQLKKNDQGFVTKNDRSILAEAFRILRTNLEYLFIDNFEENDNNSGKTIFITSTVKGEGKTLVSYNLAQTLAYSGAKVVLVGGDIRNPKVHRYAAKASYKKGVVEYLIQDDVTISDFTTKSDDNENLSIMYSGTIPPNPAELWMRPRAKSLFTELKSQFDYVIVDTAPCMLVTDTFLISKYADAILYVIRAGYTEKRLFDFPLDSIKAKKLKNVAFVLNNVSNTNFGYGNKYSYTYGAQEDTFWQKVKKAF</sequence>
<dbReference type="GO" id="GO:0004715">
    <property type="term" value="F:non-membrane spanning protein tyrosine kinase activity"/>
    <property type="evidence" value="ECO:0007669"/>
    <property type="project" value="UniProtKB-EC"/>
</dbReference>
<evidence type="ECO:0000256" key="13">
    <source>
        <dbReference type="ARBA" id="ARBA00023136"/>
    </source>
</evidence>
<keyword evidence="5" id="KW-1003">Cell membrane</keyword>
<evidence type="ECO:0000256" key="16">
    <source>
        <dbReference type="SAM" id="Phobius"/>
    </source>
</evidence>
<evidence type="ECO:0000256" key="15">
    <source>
        <dbReference type="ARBA" id="ARBA00051245"/>
    </source>
</evidence>
<evidence type="ECO:0000256" key="11">
    <source>
        <dbReference type="ARBA" id="ARBA00022840"/>
    </source>
</evidence>
<evidence type="ECO:0000256" key="14">
    <source>
        <dbReference type="ARBA" id="ARBA00023137"/>
    </source>
</evidence>
<evidence type="ECO:0000256" key="10">
    <source>
        <dbReference type="ARBA" id="ARBA00022777"/>
    </source>
</evidence>
<comment type="catalytic activity">
    <reaction evidence="15">
        <text>L-tyrosyl-[protein] + ATP = O-phospho-L-tyrosyl-[protein] + ADP + H(+)</text>
        <dbReference type="Rhea" id="RHEA:10596"/>
        <dbReference type="Rhea" id="RHEA-COMP:10136"/>
        <dbReference type="Rhea" id="RHEA-COMP:20101"/>
        <dbReference type="ChEBI" id="CHEBI:15378"/>
        <dbReference type="ChEBI" id="CHEBI:30616"/>
        <dbReference type="ChEBI" id="CHEBI:46858"/>
        <dbReference type="ChEBI" id="CHEBI:61978"/>
        <dbReference type="ChEBI" id="CHEBI:456216"/>
        <dbReference type="EC" id="2.7.10.2"/>
    </reaction>
</comment>
<feature type="transmembrane region" description="Helical" evidence="16">
    <location>
        <begin position="493"/>
        <end position="513"/>
    </location>
</feature>
<keyword evidence="21" id="KW-1185">Reference proteome</keyword>
<evidence type="ECO:0000256" key="9">
    <source>
        <dbReference type="ARBA" id="ARBA00022741"/>
    </source>
</evidence>
<evidence type="ECO:0000256" key="5">
    <source>
        <dbReference type="ARBA" id="ARBA00022475"/>
    </source>
</evidence>
<dbReference type="InterPro" id="IPR050445">
    <property type="entry name" value="Bact_polysacc_biosynth/exp"/>
</dbReference>
<dbReference type="InterPro" id="IPR005702">
    <property type="entry name" value="Wzc-like_C"/>
</dbReference>
<dbReference type="NCBIfam" id="TIGR01007">
    <property type="entry name" value="eps_fam"/>
    <property type="match status" value="1"/>
</dbReference>
<evidence type="ECO:0000256" key="8">
    <source>
        <dbReference type="ARBA" id="ARBA00022692"/>
    </source>
</evidence>
<dbReference type="PANTHER" id="PTHR32309">
    <property type="entry name" value="TYROSINE-PROTEIN KINASE"/>
    <property type="match status" value="1"/>
</dbReference>
<feature type="domain" description="Polysaccharide chain length determinant N-terminal" evidence="17">
    <location>
        <begin position="7"/>
        <end position="102"/>
    </location>
</feature>
<dbReference type="CDD" id="cd05387">
    <property type="entry name" value="BY-kinase"/>
    <property type="match status" value="1"/>
</dbReference>
<dbReference type="InterPro" id="IPR032807">
    <property type="entry name" value="GNVR"/>
</dbReference>
<name>A0A1M6K7V1_9FLAO</name>
<evidence type="ECO:0000256" key="7">
    <source>
        <dbReference type="ARBA" id="ARBA00022679"/>
    </source>
</evidence>
<dbReference type="GO" id="GO:0005886">
    <property type="term" value="C:plasma membrane"/>
    <property type="evidence" value="ECO:0007669"/>
    <property type="project" value="UniProtKB-SubCell"/>
</dbReference>
<keyword evidence="11" id="KW-0067">ATP-binding</keyword>
<dbReference type="EMBL" id="FQYV01000019">
    <property type="protein sequence ID" value="SHJ55041.1"/>
    <property type="molecule type" value="Genomic_DNA"/>
</dbReference>
<accession>A0A1M6K7V1</accession>
<feature type="transmembrane region" description="Helical" evidence="16">
    <location>
        <begin position="20"/>
        <end position="39"/>
    </location>
</feature>
<evidence type="ECO:0000259" key="19">
    <source>
        <dbReference type="Pfam" id="PF13807"/>
    </source>
</evidence>
<evidence type="ECO:0000256" key="3">
    <source>
        <dbReference type="ARBA" id="ARBA00008883"/>
    </source>
</evidence>
<keyword evidence="8 16" id="KW-0812">Transmembrane</keyword>
<keyword evidence="13 16" id="KW-0472">Membrane</keyword>
<dbReference type="RefSeq" id="WP_073219649.1">
    <property type="nucleotide sequence ID" value="NZ_FNNS01000007.1"/>
</dbReference>
<dbReference type="SUPFAM" id="SSF52540">
    <property type="entry name" value="P-loop containing nucleoside triphosphate hydrolases"/>
    <property type="match status" value="1"/>
</dbReference>
<comment type="similarity">
    <text evidence="2">Belongs to the CpsD/CapB family.</text>
</comment>
<keyword evidence="6" id="KW-0997">Cell inner membrane</keyword>
<evidence type="ECO:0000313" key="20">
    <source>
        <dbReference type="EMBL" id="SHJ55041.1"/>
    </source>
</evidence>
<evidence type="ECO:0000256" key="2">
    <source>
        <dbReference type="ARBA" id="ARBA00007316"/>
    </source>
</evidence>
<dbReference type="Gene3D" id="3.40.50.300">
    <property type="entry name" value="P-loop containing nucleotide triphosphate hydrolases"/>
    <property type="match status" value="1"/>
</dbReference>
<dbReference type="GO" id="GO:0005524">
    <property type="term" value="F:ATP binding"/>
    <property type="evidence" value="ECO:0007669"/>
    <property type="project" value="UniProtKB-KW"/>
</dbReference>
<keyword evidence="9" id="KW-0547">Nucleotide-binding</keyword>
<gene>
    <name evidence="20" type="ORF">SAMN04487908_11956</name>
</gene>
<dbReference type="Pfam" id="PF13807">
    <property type="entry name" value="GNVR"/>
    <property type="match status" value="1"/>
</dbReference>
<evidence type="ECO:0000259" key="17">
    <source>
        <dbReference type="Pfam" id="PF02706"/>
    </source>
</evidence>
<dbReference type="InterPro" id="IPR025669">
    <property type="entry name" value="AAA_dom"/>
</dbReference>
<dbReference type="Pfam" id="PF13614">
    <property type="entry name" value="AAA_31"/>
    <property type="match status" value="1"/>
</dbReference>
<organism evidence="20 21">
    <name type="scientific">Aequorivita viscosa</name>
    <dbReference type="NCBI Taxonomy" id="797419"/>
    <lineage>
        <taxon>Bacteria</taxon>
        <taxon>Pseudomonadati</taxon>
        <taxon>Bacteroidota</taxon>
        <taxon>Flavobacteriia</taxon>
        <taxon>Flavobacteriales</taxon>
        <taxon>Flavobacteriaceae</taxon>
        <taxon>Aequorivita</taxon>
    </lineage>
</organism>
<dbReference type="InterPro" id="IPR027417">
    <property type="entry name" value="P-loop_NTPase"/>
</dbReference>
<reference evidence="21" key="1">
    <citation type="submission" date="2016-11" db="EMBL/GenBank/DDBJ databases">
        <authorList>
            <person name="Varghese N."/>
            <person name="Submissions S."/>
        </authorList>
    </citation>
    <scope>NUCLEOTIDE SEQUENCE [LARGE SCALE GENOMIC DNA]</scope>
    <source>
        <strain evidence="21">DSM 26349</strain>
    </source>
</reference>
<keyword evidence="14" id="KW-0829">Tyrosine-protein kinase</keyword>
<evidence type="ECO:0000256" key="4">
    <source>
        <dbReference type="ARBA" id="ARBA00011903"/>
    </source>
</evidence>
<dbReference type="Pfam" id="PF02706">
    <property type="entry name" value="Wzz"/>
    <property type="match status" value="1"/>
</dbReference>
<evidence type="ECO:0000259" key="18">
    <source>
        <dbReference type="Pfam" id="PF13614"/>
    </source>
</evidence>
<dbReference type="AlphaFoldDB" id="A0A1M6K7V1"/>
<evidence type="ECO:0000256" key="12">
    <source>
        <dbReference type="ARBA" id="ARBA00022989"/>
    </source>
</evidence>
<evidence type="ECO:0000256" key="1">
    <source>
        <dbReference type="ARBA" id="ARBA00004429"/>
    </source>
</evidence>
<dbReference type="STRING" id="797419.SAMN05216556_107133"/>
<evidence type="ECO:0000313" key="21">
    <source>
        <dbReference type="Proteomes" id="UP000184172"/>
    </source>
</evidence>
<comment type="similarity">
    <text evidence="3">Belongs to the etk/wzc family.</text>
</comment>
<keyword evidence="12 16" id="KW-1133">Transmembrane helix</keyword>
<keyword evidence="7" id="KW-0808">Transferase</keyword>
<evidence type="ECO:0000256" key="6">
    <source>
        <dbReference type="ARBA" id="ARBA00022519"/>
    </source>
</evidence>
<comment type="subcellular location">
    <subcellularLocation>
        <location evidence="1">Cell inner membrane</location>
        <topology evidence="1">Multi-pass membrane protein</topology>
    </subcellularLocation>
</comment>
<keyword evidence="10" id="KW-0418">Kinase</keyword>
<proteinExistence type="inferred from homology"/>
<feature type="domain" description="AAA" evidence="18">
    <location>
        <begin position="587"/>
        <end position="728"/>
    </location>
</feature>
<dbReference type="Proteomes" id="UP000184172">
    <property type="component" value="Unassembled WGS sequence"/>
</dbReference>
<dbReference type="PANTHER" id="PTHR32309:SF13">
    <property type="entry name" value="FERRIC ENTEROBACTIN TRANSPORT PROTEIN FEPE"/>
    <property type="match status" value="1"/>
</dbReference>
<dbReference type="EC" id="2.7.10.2" evidence="4"/>
<protein>
    <recommendedName>
        <fullName evidence="4">non-specific protein-tyrosine kinase</fullName>
        <ecNumber evidence="4">2.7.10.2</ecNumber>
    </recommendedName>
</protein>
<dbReference type="InterPro" id="IPR003856">
    <property type="entry name" value="LPS_length_determ_N"/>
</dbReference>